<evidence type="ECO:0000256" key="1">
    <source>
        <dbReference type="SAM" id="Phobius"/>
    </source>
</evidence>
<feature type="transmembrane region" description="Helical" evidence="1">
    <location>
        <begin position="84"/>
        <end position="105"/>
    </location>
</feature>
<dbReference type="OrthoDB" id="5329133at2"/>
<keyword evidence="3" id="KW-1185">Reference proteome</keyword>
<feature type="transmembrane region" description="Helical" evidence="1">
    <location>
        <begin position="149"/>
        <end position="167"/>
    </location>
</feature>
<accession>Q30U00</accession>
<keyword evidence="1" id="KW-1133">Transmembrane helix</keyword>
<dbReference type="EMBL" id="CP000153">
    <property type="protein sequence ID" value="ABB43531.1"/>
    <property type="molecule type" value="Genomic_DNA"/>
</dbReference>
<gene>
    <name evidence="2" type="ordered locus">Suden_0250</name>
</gene>
<proteinExistence type="predicted"/>
<feature type="transmembrane region" description="Helical" evidence="1">
    <location>
        <begin position="37"/>
        <end position="56"/>
    </location>
</feature>
<feature type="transmembrane region" description="Helical" evidence="1">
    <location>
        <begin position="111"/>
        <end position="129"/>
    </location>
</feature>
<sequence>MRYNIAMKYNIKLFVAALLTIFLILFIWRASYHYGCYTLLLPIIVLFIISHSFVELKMQERFCFRDCYFVEKSFFANLLSSRSFVVIFYIILSLLMTISLIYAVIDFKMFFWIYLIFQLLFATFIFKWFKKILSLSIKQSFLSLFSRELSINISSILLLLVYVYISLEGYAPEYLRETLKETQVVASNTISSSCYITNYILKVKIEIDSIFWWSFSSFAEHIDNTLLKSIAWFGFIFMNGLAILGLNRFILQIVYYLDKLFSRDAT</sequence>
<dbReference type="AlphaFoldDB" id="Q30U00"/>
<dbReference type="STRING" id="326298.Suden_0250"/>
<evidence type="ECO:0000313" key="3">
    <source>
        <dbReference type="Proteomes" id="UP000002714"/>
    </source>
</evidence>
<reference evidence="2 3" key="1">
    <citation type="journal article" date="2008" name="Appl. Environ. Microbiol.">
        <title>Genome of the epsilonproteobacterial chemolithoautotroph Sulfurimonas denitrificans.</title>
        <authorList>
            <person name="Sievert S.M."/>
            <person name="Scott K.M."/>
            <person name="Klotz M.G."/>
            <person name="Chain P.S.G."/>
            <person name="Hauser L.J."/>
            <person name="Hemp J."/>
            <person name="Huegler M."/>
            <person name="Land M."/>
            <person name="Lapidus A."/>
            <person name="Larimer F.W."/>
            <person name="Lucas S."/>
            <person name="Malfatti S.A."/>
            <person name="Meyer F."/>
            <person name="Paulsen I.T."/>
            <person name="Ren Q."/>
            <person name="Simon J."/>
            <person name="Bailey K."/>
            <person name="Diaz E."/>
            <person name="Fitzpatrick K.A."/>
            <person name="Glover B."/>
            <person name="Gwatney N."/>
            <person name="Korajkic A."/>
            <person name="Long A."/>
            <person name="Mobberley J.M."/>
            <person name="Pantry S.N."/>
            <person name="Pazder G."/>
            <person name="Peterson S."/>
            <person name="Quintanilla J.D."/>
            <person name="Sprinkle R."/>
            <person name="Stephens J."/>
            <person name="Thomas P."/>
            <person name="Vaughn R."/>
            <person name="Weber M.J."/>
            <person name="Wooten L.L."/>
        </authorList>
    </citation>
    <scope>NUCLEOTIDE SEQUENCE [LARGE SCALE GENOMIC DNA]</scope>
    <source>
        <strain evidence="3">ATCC 33889 / DSM 1251</strain>
    </source>
</reference>
<keyword evidence="1" id="KW-0472">Membrane</keyword>
<protein>
    <submittedName>
        <fullName evidence="2">Uncharacterized protein</fullName>
    </submittedName>
</protein>
<dbReference type="HOGENOM" id="CLU_093122_0_0_7"/>
<feature type="transmembrane region" description="Helical" evidence="1">
    <location>
        <begin position="230"/>
        <end position="257"/>
    </location>
</feature>
<dbReference type="eggNOG" id="ENOG50315VW">
    <property type="taxonomic scope" value="Bacteria"/>
</dbReference>
<feature type="transmembrane region" description="Helical" evidence="1">
    <location>
        <begin position="12"/>
        <end position="31"/>
    </location>
</feature>
<name>Q30U00_SULDN</name>
<organism evidence="2 3">
    <name type="scientific">Sulfurimonas denitrificans (strain ATCC 33889 / DSM 1251)</name>
    <name type="common">Thiomicrospira denitrificans (strain ATCC 33889 / DSM 1251)</name>
    <dbReference type="NCBI Taxonomy" id="326298"/>
    <lineage>
        <taxon>Bacteria</taxon>
        <taxon>Pseudomonadati</taxon>
        <taxon>Campylobacterota</taxon>
        <taxon>Epsilonproteobacteria</taxon>
        <taxon>Campylobacterales</taxon>
        <taxon>Sulfurimonadaceae</taxon>
        <taxon>Sulfurimonas</taxon>
    </lineage>
</organism>
<dbReference type="RefSeq" id="WP_011371886.1">
    <property type="nucleotide sequence ID" value="NC_007575.1"/>
</dbReference>
<evidence type="ECO:0000313" key="2">
    <source>
        <dbReference type="EMBL" id="ABB43531.1"/>
    </source>
</evidence>
<dbReference type="Proteomes" id="UP000002714">
    <property type="component" value="Chromosome"/>
</dbReference>
<keyword evidence="1" id="KW-0812">Transmembrane</keyword>
<dbReference type="KEGG" id="tdn:Suden_0250"/>